<protein>
    <recommendedName>
        <fullName evidence="8">Rhodopsin domain-containing protein</fullName>
    </recommendedName>
</protein>
<proteinExistence type="inferred from homology"/>
<evidence type="ECO:0000256" key="3">
    <source>
        <dbReference type="ARBA" id="ARBA00022989"/>
    </source>
</evidence>
<feature type="compositionally biased region" description="Basic and acidic residues" evidence="6">
    <location>
        <begin position="298"/>
        <end position="314"/>
    </location>
</feature>
<keyword evidence="4 7" id="KW-0472">Membrane</keyword>
<keyword evidence="10" id="KW-1185">Reference proteome</keyword>
<feature type="transmembrane region" description="Helical" evidence="7">
    <location>
        <begin position="114"/>
        <end position="141"/>
    </location>
</feature>
<dbReference type="EMBL" id="ML994677">
    <property type="protein sequence ID" value="KAF2178177.1"/>
    <property type="molecule type" value="Genomic_DNA"/>
</dbReference>
<dbReference type="InterPro" id="IPR052337">
    <property type="entry name" value="SAT4-like"/>
</dbReference>
<dbReference type="AlphaFoldDB" id="A0A6A6DFF2"/>
<feature type="domain" description="Rhodopsin" evidence="8">
    <location>
        <begin position="45"/>
        <end position="258"/>
    </location>
</feature>
<dbReference type="PANTHER" id="PTHR33048:SF158">
    <property type="entry name" value="MEMBRANE PROTEIN PTH11-LIKE, PUTATIVE-RELATED"/>
    <property type="match status" value="1"/>
</dbReference>
<comment type="subcellular location">
    <subcellularLocation>
        <location evidence="1">Membrane</location>
        <topology evidence="1">Multi-pass membrane protein</topology>
    </subcellularLocation>
</comment>
<evidence type="ECO:0000256" key="7">
    <source>
        <dbReference type="SAM" id="Phobius"/>
    </source>
</evidence>
<sequence length="334" mass="37143">MPTDLNPIPAGMPPPGADPEIGGGPSLGTATIVWQTRRNPSGSSFAAVVISIAQSSLVMSLHQYERHQWNVSIGALTENYFKYFIAWPAIILAKFSILWFYLRIFRIKELMHYAVFAGIVWAALTYVPNMVVSAYFCAPHLGEPWDFNVGIYCSTKGPLKWLVTSAAMSVVLDVYIFVLPIPIVMGLKLSQKKRLGILFIFTTAFFAVVCAVLTLVYRVKLLLSSDSMWLSAQLFICNGVENYIAIIVGAMPGCSAYFKSYIQNSAFFTAISSRLTASRGSKSQSSKGVTMKGAFKLKEVSKDSESQRSLRKDIEMEDGGIRRKTKRRAQRKRK</sequence>
<evidence type="ECO:0000256" key="4">
    <source>
        <dbReference type="ARBA" id="ARBA00023136"/>
    </source>
</evidence>
<feature type="transmembrane region" description="Helical" evidence="7">
    <location>
        <begin position="161"/>
        <end position="183"/>
    </location>
</feature>
<evidence type="ECO:0000259" key="8">
    <source>
        <dbReference type="Pfam" id="PF20684"/>
    </source>
</evidence>
<keyword evidence="2 7" id="KW-0812">Transmembrane</keyword>
<evidence type="ECO:0000256" key="2">
    <source>
        <dbReference type="ARBA" id="ARBA00022692"/>
    </source>
</evidence>
<feature type="transmembrane region" description="Helical" evidence="7">
    <location>
        <begin position="195"/>
        <end position="217"/>
    </location>
</feature>
<evidence type="ECO:0000313" key="10">
    <source>
        <dbReference type="Proteomes" id="UP000800200"/>
    </source>
</evidence>
<feature type="region of interest" description="Disordered" evidence="6">
    <location>
        <begin position="298"/>
        <end position="334"/>
    </location>
</feature>
<evidence type="ECO:0000256" key="1">
    <source>
        <dbReference type="ARBA" id="ARBA00004141"/>
    </source>
</evidence>
<dbReference type="Proteomes" id="UP000800200">
    <property type="component" value="Unassembled WGS sequence"/>
</dbReference>
<accession>A0A6A6DFF2</accession>
<dbReference type="PANTHER" id="PTHR33048">
    <property type="entry name" value="PTH11-LIKE INTEGRAL MEMBRANE PROTEIN (AFU_ORTHOLOGUE AFUA_5G11245)"/>
    <property type="match status" value="1"/>
</dbReference>
<gene>
    <name evidence="9" type="ORF">K469DRAFT_731838</name>
</gene>
<dbReference type="GO" id="GO:0016020">
    <property type="term" value="C:membrane"/>
    <property type="evidence" value="ECO:0007669"/>
    <property type="project" value="UniProtKB-SubCell"/>
</dbReference>
<organism evidence="9 10">
    <name type="scientific">Zopfia rhizophila CBS 207.26</name>
    <dbReference type="NCBI Taxonomy" id="1314779"/>
    <lineage>
        <taxon>Eukaryota</taxon>
        <taxon>Fungi</taxon>
        <taxon>Dikarya</taxon>
        <taxon>Ascomycota</taxon>
        <taxon>Pezizomycotina</taxon>
        <taxon>Dothideomycetes</taxon>
        <taxon>Dothideomycetes incertae sedis</taxon>
        <taxon>Zopfiaceae</taxon>
        <taxon>Zopfia</taxon>
    </lineage>
</organism>
<dbReference type="InterPro" id="IPR049326">
    <property type="entry name" value="Rhodopsin_dom_fungi"/>
</dbReference>
<dbReference type="OrthoDB" id="444631at2759"/>
<keyword evidence="3 7" id="KW-1133">Transmembrane helix</keyword>
<reference evidence="9" key="1">
    <citation type="journal article" date="2020" name="Stud. Mycol.">
        <title>101 Dothideomycetes genomes: a test case for predicting lifestyles and emergence of pathogens.</title>
        <authorList>
            <person name="Haridas S."/>
            <person name="Albert R."/>
            <person name="Binder M."/>
            <person name="Bloem J."/>
            <person name="Labutti K."/>
            <person name="Salamov A."/>
            <person name="Andreopoulos B."/>
            <person name="Baker S."/>
            <person name="Barry K."/>
            <person name="Bills G."/>
            <person name="Bluhm B."/>
            <person name="Cannon C."/>
            <person name="Castanera R."/>
            <person name="Culley D."/>
            <person name="Daum C."/>
            <person name="Ezra D."/>
            <person name="Gonzalez J."/>
            <person name="Henrissat B."/>
            <person name="Kuo A."/>
            <person name="Liang C."/>
            <person name="Lipzen A."/>
            <person name="Lutzoni F."/>
            <person name="Magnuson J."/>
            <person name="Mondo S."/>
            <person name="Nolan M."/>
            <person name="Ohm R."/>
            <person name="Pangilinan J."/>
            <person name="Park H.-J."/>
            <person name="Ramirez L."/>
            <person name="Alfaro M."/>
            <person name="Sun H."/>
            <person name="Tritt A."/>
            <person name="Yoshinaga Y."/>
            <person name="Zwiers L.-H."/>
            <person name="Turgeon B."/>
            <person name="Goodwin S."/>
            <person name="Spatafora J."/>
            <person name="Crous P."/>
            <person name="Grigoriev I."/>
        </authorList>
    </citation>
    <scope>NUCLEOTIDE SEQUENCE</scope>
    <source>
        <strain evidence="9">CBS 207.26</strain>
    </source>
</reference>
<evidence type="ECO:0000256" key="6">
    <source>
        <dbReference type="SAM" id="MobiDB-lite"/>
    </source>
</evidence>
<feature type="transmembrane region" description="Helical" evidence="7">
    <location>
        <begin position="84"/>
        <end position="102"/>
    </location>
</feature>
<feature type="compositionally biased region" description="Basic residues" evidence="6">
    <location>
        <begin position="322"/>
        <end position="334"/>
    </location>
</feature>
<feature type="transmembrane region" description="Helical" evidence="7">
    <location>
        <begin position="229"/>
        <end position="251"/>
    </location>
</feature>
<feature type="region of interest" description="Disordered" evidence="6">
    <location>
        <begin position="1"/>
        <end position="20"/>
    </location>
</feature>
<name>A0A6A6DFF2_9PEZI</name>
<evidence type="ECO:0000256" key="5">
    <source>
        <dbReference type="ARBA" id="ARBA00038359"/>
    </source>
</evidence>
<comment type="similarity">
    <text evidence="5">Belongs to the SAT4 family.</text>
</comment>
<dbReference type="Pfam" id="PF20684">
    <property type="entry name" value="Fung_rhodopsin"/>
    <property type="match status" value="1"/>
</dbReference>
<evidence type="ECO:0000313" key="9">
    <source>
        <dbReference type="EMBL" id="KAF2178177.1"/>
    </source>
</evidence>